<dbReference type="RefSeq" id="WP_273172924.1">
    <property type="nucleotide sequence ID" value="NZ_CP181270.1"/>
</dbReference>
<evidence type="ECO:0000256" key="4">
    <source>
        <dbReference type="ARBA" id="ARBA00048819"/>
    </source>
</evidence>
<dbReference type="EMBL" id="JAAXZR010000012">
    <property type="protein sequence ID" value="NLT79225.1"/>
    <property type="molecule type" value="Genomic_DNA"/>
</dbReference>
<accession>A0A971CY95</accession>
<evidence type="ECO:0000256" key="3">
    <source>
        <dbReference type="ARBA" id="ARBA00022840"/>
    </source>
</evidence>
<dbReference type="Proteomes" id="UP000767327">
    <property type="component" value="Unassembled WGS sequence"/>
</dbReference>
<dbReference type="EC" id="6.3.2.2" evidence="5"/>
<reference evidence="6" key="1">
    <citation type="journal article" date="2020" name="Biotechnol. Biofuels">
        <title>New insights from the biogas microbiome by comprehensive genome-resolved metagenomics of nearly 1600 species originating from multiple anaerobic digesters.</title>
        <authorList>
            <person name="Campanaro S."/>
            <person name="Treu L."/>
            <person name="Rodriguez-R L.M."/>
            <person name="Kovalovszki A."/>
            <person name="Ziels R.M."/>
            <person name="Maus I."/>
            <person name="Zhu X."/>
            <person name="Kougias P.G."/>
            <person name="Basile A."/>
            <person name="Luo G."/>
            <person name="Schluter A."/>
            <person name="Konstantinidis K.T."/>
            <person name="Angelidaki I."/>
        </authorList>
    </citation>
    <scope>NUCLEOTIDE SEQUENCE</scope>
    <source>
        <strain evidence="6">AS01afH2WH_6</strain>
    </source>
</reference>
<dbReference type="AlphaFoldDB" id="A0A971CY95"/>
<gene>
    <name evidence="6" type="ORF">GXW98_02925</name>
</gene>
<sequence length="422" mass="48134">MNTTRVNFAHMLATANPKHVESLVKLFESGAKPDGPFGFGIEIEHLPVHNGSDTAVTYFEPNGIETLLKRLAPYYDADKEYWENGHLVGLARKGVAISLEPGGQFECSLDVLHDPRDINASYRAFRREVDDIIEELGFRLVEYGYQPVSSFADVPLNPKSRYTAMNAYLGRIGECGPMMMRCSSATQVSIDFTDEGDAIAKMRIASAIGPILAWFFRNSPYCEGDINPFPLLRQRMWDWMDPQRTGLTPGLFNPRFGWEDYAVDVLSTPLMFADLTHTPELRDIVDDPHVIAWHENASEIYPDRPLNEYEMNHILSTHFNDVRLKNFIELRHWDSLPIERVERLTEIIGELFYDKRRFERLQAYFDGLTEEDVLEAKANLQAQGRNAGPYGQPLGFWQEFLGLEGIMPEIPGDPAHPDVFQE</sequence>
<evidence type="ECO:0000313" key="7">
    <source>
        <dbReference type="Proteomes" id="UP000767327"/>
    </source>
</evidence>
<reference evidence="6" key="2">
    <citation type="submission" date="2020-01" db="EMBL/GenBank/DDBJ databases">
        <authorList>
            <person name="Campanaro S."/>
        </authorList>
    </citation>
    <scope>NUCLEOTIDE SEQUENCE</scope>
    <source>
        <strain evidence="6">AS01afH2WH_6</strain>
    </source>
</reference>
<keyword evidence="1 5" id="KW-0436">Ligase</keyword>
<dbReference type="PANTHER" id="PTHR34378">
    <property type="entry name" value="GLUTAMATE--CYSTEINE LIGASE, CHLOROPLASTIC"/>
    <property type="match status" value="1"/>
</dbReference>
<dbReference type="InterPro" id="IPR014746">
    <property type="entry name" value="Gln_synth/guanido_kin_cat_dom"/>
</dbReference>
<dbReference type="GO" id="GO:0006750">
    <property type="term" value="P:glutathione biosynthetic process"/>
    <property type="evidence" value="ECO:0007669"/>
    <property type="project" value="UniProtKB-UniRule"/>
</dbReference>
<dbReference type="PANTHER" id="PTHR34378:SF1">
    <property type="entry name" value="GLUTAMATE--CYSTEINE LIGASE, CHLOROPLASTIC"/>
    <property type="match status" value="1"/>
</dbReference>
<protein>
    <recommendedName>
        <fullName evidence="5">Glutamate--cysteine ligase</fullName>
        <ecNumber evidence="5">6.3.2.2</ecNumber>
    </recommendedName>
</protein>
<dbReference type="GO" id="GO:0004357">
    <property type="term" value="F:glutamate-cysteine ligase activity"/>
    <property type="evidence" value="ECO:0007669"/>
    <property type="project" value="UniProtKB-UniRule"/>
</dbReference>
<evidence type="ECO:0000256" key="2">
    <source>
        <dbReference type="ARBA" id="ARBA00022741"/>
    </source>
</evidence>
<dbReference type="PIRSF" id="PIRSF017901">
    <property type="entry name" value="GCL"/>
    <property type="match status" value="1"/>
</dbReference>
<dbReference type="SUPFAM" id="SSF55931">
    <property type="entry name" value="Glutamine synthetase/guanido kinase"/>
    <property type="match status" value="1"/>
</dbReference>
<evidence type="ECO:0000256" key="5">
    <source>
        <dbReference type="PIRNR" id="PIRNR017901"/>
    </source>
</evidence>
<comment type="catalytic activity">
    <reaction evidence="4 5">
        <text>L-cysteine + L-glutamate + ATP = gamma-L-glutamyl-L-cysteine + ADP + phosphate + H(+)</text>
        <dbReference type="Rhea" id="RHEA:13285"/>
        <dbReference type="ChEBI" id="CHEBI:15378"/>
        <dbReference type="ChEBI" id="CHEBI:29985"/>
        <dbReference type="ChEBI" id="CHEBI:30616"/>
        <dbReference type="ChEBI" id="CHEBI:35235"/>
        <dbReference type="ChEBI" id="CHEBI:43474"/>
        <dbReference type="ChEBI" id="CHEBI:58173"/>
        <dbReference type="ChEBI" id="CHEBI:456216"/>
        <dbReference type="EC" id="6.3.2.2"/>
    </reaction>
</comment>
<proteinExistence type="inferred from homology"/>
<dbReference type="InterPro" id="IPR006336">
    <property type="entry name" value="GCS2"/>
</dbReference>
<dbReference type="GO" id="GO:0005524">
    <property type="term" value="F:ATP binding"/>
    <property type="evidence" value="ECO:0007669"/>
    <property type="project" value="UniProtKB-UniRule"/>
</dbReference>
<comment type="similarity">
    <text evidence="5">Belongs to the glutamate--cysteine ligase type 2 family. EgtA subfamily.</text>
</comment>
<comment type="function">
    <text evidence="5">Catalyzes the synthesis of gamma-glutamylcysteine (gamma-GC).</text>
</comment>
<keyword evidence="2 5" id="KW-0547">Nucleotide-binding</keyword>
<evidence type="ECO:0000256" key="1">
    <source>
        <dbReference type="ARBA" id="ARBA00022598"/>
    </source>
</evidence>
<name>A0A971CY95_9BIFI</name>
<comment type="caution">
    <text evidence="6">The sequence shown here is derived from an EMBL/GenBank/DDBJ whole genome shotgun (WGS) entry which is preliminary data.</text>
</comment>
<organism evidence="6 7">
    <name type="scientific">Bifidobacterium crudilactis</name>
    <dbReference type="NCBI Taxonomy" id="327277"/>
    <lineage>
        <taxon>Bacteria</taxon>
        <taxon>Bacillati</taxon>
        <taxon>Actinomycetota</taxon>
        <taxon>Actinomycetes</taxon>
        <taxon>Bifidobacteriales</taxon>
        <taxon>Bifidobacteriaceae</taxon>
        <taxon>Bifidobacterium</taxon>
    </lineage>
</organism>
<keyword evidence="3 5" id="KW-0067">ATP-binding</keyword>
<dbReference type="Gene3D" id="3.30.590.20">
    <property type="match status" value="1"/>
</dbReference>
<dbReference type="Pfam" id="PF04107">
    <property type="entry name" value="GCS2"/>
    <property type="match status" value="1"/>
</dbReference>
<evidence type="ECO:0000313" key="6">
    <source>
        <dbReference type="EMBL" id="NLT79225.1"/>
    </source>
</evidence>
<dbReference type="InterPro" id="IPR035434">
    <property type="entry name" value="GCL_bact_plant"/>
</dbReference>